<reference evidence="1 2" key="1">
    <citation type="submission" date="2018-04" db="EMBL/GenBank/DDBJ databases">
        <title>Novel Campyloabacter and Helicobacter Species and Strains.</title>
        <authorList>
            <person name="Mannion A.J."/>
            <person name="Shen Z."/>
            <person name="Fox J.G."/>
        </authorList>
    </citation>
    <scope>NUCLEOTIDE SEQUENCE [LARGE SCALE GENOMIC DNA]</scope>
    <source>
        <strain evidence="1 2">MIT 97-5075</strain>
    </source>
</reference>
<evidence type="ECO:0000313" key="1">
    <source>
        <dbReference type="EMBL" id="RDU70413.1"/>
    </source>
</evidence>
<comment type="caution">
    <text evidence="1">The sequence shown here is derived from an EMBL/GenBank/DDBJ whole genome shotgun (WGS) entry which is preliminary data.</text>
</comment>
<dbReference type="AlphaFoldDB" id="A0A3D8IZB6"/>
<evidence type="ECO:0008006" key="3">
    <source>
        <dbReference type="Google" id="ProtNLM"/>
    </source>
</evidence>
<name>A0A3D8IZB6_9HELI</name>
<proteinExistence type="predicted"/>
<dbReference type="Proteomes" id="UP000256424">
    <property type="component" value="Unassembled WGS sequence"/>
</dbReference>
<sequence length="341" mass="37853">MNQSLIKFYQQANPKGYFNFLERQNVGARILDGGYALQNVDVGLGSALSQVNNKIIDMVFQKLKIEEIVGERVRLMEFSSDDIETPIIQYAGEPSSYNDFVNPNSLAMNVRILKTKQIRDSINIRVGDLESEQLSRVGVNEIQKAMGGALNILLEAWNKTAFFGTGGEDNRVYGILDFPDLSEYVTLKTKLSSPTYDDMLSDIQTLIGELQTQNNHIGDDTIMKLALSPALSALLKLEGKMQKSLKTYLKENYPNLEIVINVNEFKGAYQNKSVMLLIAETPDDGSTEKRSVLLPYSELALMSRVSQKETHISQNISIGHGGAVVIKPQNIARGVVADGNR</sequence>
<gene>
    <name evidence="1" type="ORF">CQA66_08370</name>
</gene>
<dbReference type="EMBL" id="NXLW01000020">
    <property type="protein sequence ID" value="RDU70413.1"/>
    <property type="molecule type" value="Genomic_DNA"/>
</dbReference>
<accession>A0A3D8IZB6</accession>
<keyword evidence="2" id="KW-1185">Reference proteome</keyword>
<organism evidence="1 2">
    <name type="scientific">Helicobacter aurati</name>
    <dbReference type="NCBI Taxonomy" id="137778"/>
    <lineage>
        <taxon>Bacteria</taxon>
        <taxon>Pseudomonadati</taxon>
        <taxon>Campylobacterota</taxon>
        <taxon>Epsilonproteobacteria</taxon>
        <taxon>Campylobacterales</taxon>
        <taxon>Helicobacteraceae</taxon>
        <taxon>Helicobacter</taxon>
    </lineage>
</organism>
<evidence type="ECO:0000313" key="2">
    <source>
        <dbReference type="Proteomes" id="UP000256424"/>
    </source>
</evidence>
<dbReference type="RefSeq" id="WP_115582632.1">
    <property type="nucleotide sequence ID" value="NZ_NXLW01000020.1"/>
</dbReference>
<protein>
    <recommendedName>
        <fullName evidence="3">DUF2184 domain-containing protein</fullName>
    </recommendedName>
</protein>